<dbReference type="OrthoDB" id="2623661at2"/>
<dbReference type="InterPro" id="IPR002514">
    <property type="entry name" value="Transposase_8"/>
</dbReference>
<organism evidence="1 2">
    <name type="scientific">Aneurinibacillus migulanus</name>
    <name type="common">Bacillus migulanus</name>
    <dbReference type="NCBI Taxonomy" id="47500"/>
    <lineage>
        <taxon>Bacteria</taxon>
        <taxon>Bacillati</taxon>
        <taxon>Bacillota</taxon>
        <taxon>Bacilli</taxon>
        <taxon>Bacillales</taxon>
        <taxon>Paenibacillaceae</taxon>
        <taxon>Aneurinibacillus group</taxon>
        <taxon>Aneurinibacillus</taxon>
    </lineage>
</organism>
<dbReference type="AlphaFoldDB" id="A0A1G8S3P7"/>
<dbReference type="Gene3D" id="1.10.10.60">
    <property type="entry name" value="Homeodomain-like"/>
    <property type="match status" value="1"/>
</dbReference>
<protein>
    <submittedName>
        <fullName evidence="1">Transposase</fullName>
    </submittedName>
</protein>
<dbReference type="EMBL" id="FNED01000014">
    <property type="protein sequence ID" value="SDJ23884.1"/>
    <property type="molecule type" value="Genomic_DNA"/>
</dbReference>
<sequence length="56" mass="6711">MRKKYSLAFKHQVIKEALKEQSFSKTARKYGLSALTIYRWAREYKQGTQTEILQEK</sequence>
<dbReference type="GO" id="GO:0004803">
    <property type="term" value="F:transposase activity"/>
    <property type="evidence" value="ECO:0007669"/>
    <property type="project" value="InterPro"/>
</dbReference>
<dbReference type="Proteomes" id="UP000182836">
    <property type="component" value="Unassembled WGS sequence"/>
</dbReference>
<dbReference type="GO" id="GO:0003677">
    <property type="term" value="F:DNA binding"/>
    <property type="evidence" value="ECO:0007669"/>
    <property type="project" value="InterPro"/>
</dbReference>
<dbReference type="GeneID" id="42309811"/>
<proteinExistence type="predicted"/>
<dbReference type="RefSeq" id="WP_080787600.1">
    <property type="nucleotide sequence ID" value="NZ_BJOA01000064.1"/>
</dbReference>
<dbReference type="GO" id="GO:0006313">
    <property type="term" value="P:DNA transposition"/>
    <property type="evidence" value="ECO:0007669"/>
    <property type="project" value="InterPro"/>
</dbReference>
<dbReference type="SUPFAM" id="SSF46689">
    <property type="entry name" value="Homeodomain-like"/>
    <property type="match status" value="1"/>
</dbReference>
<evidence type="ECO:0000313" key="2">
    <source>
        <dbReference type="Proteomes" id="UP000182836"/>
    </source>
</evidence>
<name>A0A1G8S3P7_ANEMI</name>
<accession>A0A1G8S3P7</accession>
<dbReference type="Pfam" id="PF01527">
    <property type="entry name" value="HTH_Tnp_1"/>
    <property type="match status" value="1"/>
</dbReference>
<reference evidence="1 2" key="1">
    <citation type="submission" date="2016-10" db="EMBL/GenBank/DDBJ databases">
        <authorList>
            <person name="de Groot N.N."/>
        </authorList>
    </citation>
    <scope>NUCLEOTIDE SEQUENCE [LARGE SCALE GENOMIC DNA]</scope>
    <source>
        <strain evidence="1 2">DSM 2895</strain>
    </source>
</reference>
<dbReference type="InterPro" id="IPR009057">
    <property type="entry name" value="Homeodomain-like_sf"/>
</dbReference>
<gene>
    <name evidence="1" type="ORF">SAMN04487909_11445</name>
</gene>
<evidence type="ECO:0000313" key="1">
    <source>
        <dbReference type="EMBL" id="SDJ23884.1"/>
    </source>
</evidence>